<evidence type="ECO:0000313" key="2">
    <source>
        <dbReference type="Proteomes" id="UP000066624"/>
    </source>
</evidence>
<dbReference type="STRING" id="1579979.WM2015_3041"/>
<organism evidence="1 2">
    <name type="scientific">Wenzhouxiangella marina</name>
    <dbReference type="NCBI Taxonomy" id="1579979"/>
    <lineage>
        <taxon>Bacteria</taxon>
        <taxon>Pseudomonadati</taxon>
        <taxon>Pseudomonadota</taxon>
        <taxon>Gammaproteobacteria</taxon>
        <taxon>Chromatiales</taxon>
        <taxon>Wenzhouxiangellaceae</taxon>
        <taxon>Wenzhouxiangella</taxon>
    </lineage>
</organism>
<sequence length="40" mass="4384">MVGFTMGTVGFVFGMLAFARLRSLEQKLEQAGVMKSTEKS</sequence>
<evidence type="ECO:0000313" key="1">
    <source>
        <dbReference type="EMBL" id="AKS43393.1"/>
    </source>
</evidence>
<accession>A0A0K0Y0C2</accession>
<keyword evidence="2" id="KW-1185">Reference proteome</keyword>
<gene>
    <name evidence="1" type="ORF">WM2015_3041</name>
</gene>
<reference evidence="1 2" key="1">
    <citation type="submission" date="2015-07" db="EMBL/GenBank/DDBJ databases">
        <authorList>
            <person name="Noorani M."/>
        </authorList>
    </citation>
    <scope>NUCLEOTIDE SEQUENCE [LARGE SCALE GENOMIC DNA]</scope>
    <source>
        <strain evidence="1 2">KCTC 42284</strain>
    </source>
</reference>
<dbReference type="AlphaFoldDB" id="A0A0K0Y0C2"/>
<dbReference type="EMBL" id="CP012154">
    <property type="protein sequence ID" value="AKS43393.1"/>
    <property type="molecule type" value="Genomic_DNA"/>
</dbReference>
<proteinExistence type="predicted"/>
<protein>
    <submittedName>
        <fullName evidence="1">Uncharacterized protein</fullName>
    </submittedName>
</protein>
<dbReference type="Proteomes" id="UP000066624">
    <property type="component" value="Chromosome"/>
</dbReference>
<dbReference type="KEGG" id="wma:WM2015_3041"/>
<name>A0A0K0Y0C2_9GAMM</name>